<feature type="compositionally biased region" description="Pro residues" evidence="5">
    <location>
        <begin position="156"/>
        <end position="166"/>
    </location>
</feature>
<evidence type="ECO:0000313" key="6">
    <source>
        <dbReference type="EMBL" id="KAG7477540.1"/>
    </source>
</evidence>
<evidence type="ECO:0000256" key="2">
    <source>
        <dbReference type="ARBA" id="ARBA00019181"/>
    </source>
</evidence>
<dbReference type="InterPro" id="IPR038797">
    <property type="entry name" value="Fltp"/>
</dbReference>
<comment type="caution">
    <text evidence="6">The sequence shown here is derived from an EMBL/GenBank/DDBJ whole genome shotgun (WGS) entry which is preliminary data.</text>
</comment>
<evidence type="ECO:0000256" key="5">
    <source>
        <dbReference type="SAM" id="MobiDB-lite"/>
    </source>
</evidence>
<feature type="region of interest" description="Disordered" evidence="5">
    <location>
        <begin position="90"/>
        <end position="187"/>
    </location>
</feature>
<evidence type="ECO:0000256" key="1">
    <source>
        <dbReference type="ARBA" id="ARBA00009887"/>
    </source>
</evidence>
<proteinExistence type="inferred from homology"/>
<name>A0A9D3Q9P1_MEGAT</name>
<dbReference type="PANTHER" id="PTHR34639:SF1">
    <property type="entry name" value="PROTEIN FLATTOP"/>
    <property type="match status" value="1"/>
</dbReference>
<evidence type="ECO:0000256" key="4">
    <source>
        <dbReference type="ARBA" id="ARBA00045261"/>
    </source>
</evidence>
<comment type="function">
    <text evidence="4">Microtubule inner protein (MIP) part of the dynein-decorated doublet microtubules (DMTs) in cilia axoneme. Acts as a regulator of cilium basal body docking and positioning in mono- and multiciliated cells. Regulates basal body docking and cilia formation in multiciliated lung cells. Regulates kinocilium positioning and stereocilia bundle morphogenesis in the inner ear.</text>
</comment>
<dbReference type="AlphaFoldDB" id="A0A9D3Q9P1"/>
<keyword evidence="7" id="KW-1185">Reference proteome</keyword>
<feature type="compositionally biased region" description="Polar residues" evidence="5">
    <location>
        <begin position="170"/>
        <end position="187"/>
    </location>
</feature>
<sequence>MRQVSTNTAGMATNFSANQYESAFKAKSLQNWTVPKEYKERPSAAVGHTTFIATDRGHLLPGMKAKRGFQSTFVGTWDLPRRIAPVSINPTARSVEGQERLRSWSRDKGRSKRRSLEKGPESAPKLPENVETLAKPAEEDQVPEVASPRQETSPTSPKPEAPPTSPMPAASQSRPTSAGQQEEIQAQ</sequence>
<dbReference type="OrthoDB" id="521617at2759"/>
<organism evidence="6 7">
    <name type="scientific">Megalops atlanticus</name>
    <name type="common">Tarpon</name>
    <name type="synonym">Clupea gigantea</name>
    <dbReference type="NCBI Taxonomy" id="7932"/>
    <lineage>
        <taxon>Eukaryota</taxon>
        <taxon>Metazoa</taxon>
        <taxon>Chordata</taxon>
        <taxon>Craniata</taxon>
        <taxon>Vertebrata</taxon>
        <taxon>Euteleostomi</taxon>
        <taxon>Actinopterygii</taxon>
        <taxon>Neopterygii</taxon>
        <taxon>Teleostei</taxon>
        <taxon>Elopiformes</taxon>
        <taxon>Megalopidae</taxon>
        <taxon>Megalops</taxon>
    </lineage>
</organism>
<feature type="compositionally biased region" description="Basic and acidic residues" evidence="5">
    <location>
        <begin position="96"/>
        <end position="120"/>
    </location>
</feature>
<dbReference type="GO" id="GO:0044782">
    <property type="term" value="P:cilium organization"/>
    <property type="evidence" value="ECO:0007669"/>
    <property type="project" value="TreeGrafter"/>
</dbReference>
<dbReference type="EMBL" id="JAFDVH010000005">
    <property type="protein sequence ID" value="KAG7477540.1"/>
    <property type="molecule type" value="Genomic_DNA"/>
</dbReference>
<evidence type="ECO:0000256" key="3">
    <source>
        <dbReference type="ARBA" id="ARBA00033306"/>
    </source>
</evidence>
<protein>
    <recommendedName>
        <fullName evidence="2">Protein Flattop</fullName>
    </recommendedName>
    <alternativeName>
        <fullName evidence="3">Cilia- and flagella-associated protein 126</fullName>
    </alternativeName>
</protein>
<dbReference type="Pfam" id="PF22611">
    <property type="entry name" value="CFAP126"/>
    <property type="match status" value="1"/>
</dbReference>
<accession>A0A9D3Q9P1</accession>
<dbReference type="PANTHER" id="PTHR34639">
    <property type="entry name" value="PROTEIN FLATTOP"/>
    <property type="match status" value="1"/>
</dbReference>
<gene>
    <name evidence="6" type="ORF">MATL_G00070720</name>
</gene>
<reference evidence="6" key="1">
    <citation type="submission" date="2021-01" db="EMBL/GenBank/DDBJ databases">
        <authorList>
            <person name="Zahm M."/>
            <person name="Roques C."/>
            <person name="Cabau C."/>
            <person name="Klopp C."/>
            <person name="Donnadieu C."/>
            <person name="Jouanno E."/>
            <person name="Lampietro C."/>
            <person name="Louis A."/>
            <person name="Herpin A."/>
            <person name="Echchiki A."/>
            <person name="Berthelot C."/>
            <person name="Parey E."/>
            <person name="Roest-Crollius H."/>
            <person name="Braasch I."/>
            <person name="Postlethwait J."/>
            <person name="Bobe J."/>
            <person name="Montfort J."/>
            <person name="Bouchez O."/>
            <person name="Begum T."/>
            <person name="Mejri S."/>
            <person name="Adams A."/>
            <person name="Chen W.-J."/>
            <person name="Guiguen Y."/>
        </authorList>
    </citation>
    <scope>NUCLEOTIDE SEQUENCE</scope>
    <source>
        <strain evidence="6">YG-15Mar2019-1</strain>
        <tissue evidence="6">Brain</tissue>
    </source>
</reference>
<evidence type="ECO:0000313" key="7">
    <source>
        <dbReference type="Proteomes" id="UP001046870"/>
    </source>
</evidence>
<dbReference type="Proteomes" id="UP001046870">
    <property type="component" value="Chromosome 5"/>
</dbReference>
<dbReference type="GO" id="GO:0036064">
    <property type="term" value="C:ciliary basal body"/>
    <property type="evidence" value="ECO:0007669"/>
    <property type="project" value="TreeGrafter"/>
</dbReference>
<comment type="similarity">
    <text evidence="1">Belongs to the Flattop family.</text>
</comment>
<dbReference type="CDD" id="cd23705">
    <property type="entry name" value="Flattop"/>
    <property type="match status" value="1"/>
</dbReference>